<accession>A0AAF0ZFH4</accession>
<organism evidence="2 3">
    <name type="scientific">Solanum verrucosum</name>
    <dbReference type="NCBI Taxonomy" id="315347"/>
    <lineage>
        <taxon>Eukaryota</taxon>
        <taxon>Viridiplantae</taxon>
        <taxon>Streptophyta</taxon>
        <taxon>Embryophyta</taxon>
        <taxon>Tracheophyta</taxon>
        <taxon>Spermatophyta</taxon>
        <taxon>Magnoliopsida</taxon>
        <taxon>eudicotyledons</taxon>
        <taxon>Gunneridae</taxon>
        <taxon>Pentapetalae</taxon>
        <taxon>asterids</taxon>
        <taxon>lamiids</taxon>
        <taxon>Solanales</taxon>
        <taxon>Solanaceae</taxon>
        <taxon>Solanoideae</taxon>
        <taxon>Solaneae</taxon>
        <taxon>Solanum</taxon>
    </lineage>
</organism>
<feature type="chain" id="PRO_5041902665" evidence="1">
    <location>
        <begin position="25"/>
        <end position="99"/>
    </location>
</feature>
<keyword evidence="3" id="KW-1185">Reference proteome</keyword>
<name>A0AAF0ZFH4_SOLVR</name>
<dbReference type="AlphaFoldDB" id="A0AAF0ZFH4"/>
<protein>
    <submittedName>
        <fullName evidence="2">Uncharacterized protein</fullName>
    </submittedName>
</protein>
<dbReference type="Proteomes" id="UP001234989">
    <property type="component" value="Chromosome 7"/>
</dbReference>
<proteinExistence type="predicted"/>
<reference evidence="2" key="1">
    <citation type="submission" date="2023-08" db="EMBL/GenBank/DDBJ databases">
        <title>A de novo genome assembly of Solanum verrucosum Schlechtendal, a Mexican diploid species geographically isolated from the other diploid A-genome species in potato relatives.</title>
        <authorList>
            <person name="Hosaka K."/>
        </authorList>
    </citation>
    <scope>NUCLEOTIDE SEQUENCE</scope>
    <source>
        <tissue evidence="2">Young leaves</tissue>
    </source>
</reference>
<evidence type="ECO:0000256" key="1">
    <source>
        <dbReference type="SAM" id="SignalP"/>
    </source>
</evidence>
<evidence type="ECO:0000313" key="3">
    <source>
        <dbReference type="Proteomes" id="UP001234989"/>
    </source>
</evidence>
<feature type="signal peptide" evidence="1">
    <location>
        <begin position="1"/>
        <end position="24"/>
    </location>
</feature>
<dbReference type="EMBL" id="CP133618">
    <property type="protein sequence ID" value="WMV38971.1"/>
    <property type="molecule type" value="Genomic_DNA"/>
</dbReference>
<gene>
    <name evidence="2" type="ORF">MTR67_032356</name>
</gene>
<sequence>MIVISLQVSTISLLDLLFDQPSQCRPCDAFVRQIPPQLFDNTFRRTLLHDREASWMLQVLHLNIYGCLYFPPIEERKKIAMKAASSSASSSKGKGKGKK</sequence>
<evidence type="ECO:0000313" key="2">
    <source>
        <dbReference type="EMBL" id="WMV38971.1"/>
    </source>
</evidence>
<keyword evidence="1" id="KW-0732">Signal</keyword>